<evidence type="ECO:0000313" key="3">
    <source>
        <dbReference type="Proteomes" id="UP001149090"/>
    </source>
</evidence>
<dbReference type="EMBL" id="JAPDFW010000095">
    <property type="protein sequence ID" value="KAJ5070457.1"/>
    <property type="molecule type" value="Genomic_DNA"/>
</dbReference>
<evidence type="ECO:0000256" key="1">
    <source>
        <dbReference type="SAM" id="MobiDB-lite"/>
    </source>
</evidence>
<dbReference type="Proteomes" id="UP001149090">
    <property type="component" value="Unassembled WGS sequence"/>
</dbReference>
<dbReference type="AlphaFoldDB" id="A0A9Q0LCP8"/>
<feature type="compositionally biased region" description="Basic residues" evidence="1">
    <location>
        <begin position="1"/>
        <end position="23"/>
    </location>
</feature>
<keyword evidence="3" id="KW-1185">Reference proteome</keyword>
<comment type="caution">
    <text evidence="2">The sequence shown here is derived from an EMBL/GenBank/DDBJ whole genome shotgun (WGS) entry which is preliminary data.</text>
</comment>
<evidence type="ECO:0000313" key="2">
    <source>
        <dbReference type="EMBL" id="KAJ5070457.1"/>
    </source>
</evidence>
<accession>A0A9Q0LCP8</accession>
<reference evidence="2" key="1">
    <citation type="submission" date="2022-10" db="EMBL/GenBank/DDBJ databases">
        <title>Novel sulphate-reducing endosymbionts in the free-living metamonad Anaeramoeba.</title>
        <authorList>
            <person name="Jerlstrom-Hultqvist J."/>
            <person name="Cepicka I."/>
            <person name="Gallot-Lavallee L."/>
            <person name="Salas-Leiva D."/>
            <person name="Curtis B.A."/>
            <person name="Zahonova K."/>
            <person name="Pipaliya S."/>
            <person name="Dacks J."/>
            <person name="Roger A.J."/>
        </authorList>
    </citation>
    <scope>NUCLEOTIDE SEQUENCE</scope>
    <source>
        <strain evidence="2">BMAN</strain>
    </source>
</reference>
<proteinExistence type="predicted"/>
<organism evidence="2 3">
    <name type="scientific">Anaeramoeba ignava</name>
    <name type="common">Anaerobic marine amoeba</name>
    <dbReference type="NCBI Taxonomy" id="1746090"/>
    <lineage>
        <taxon>Eukaryota</taxon>
        <taxon>Metamonada</taxon>
        <taxon>Anaeramoebidae</taxon>
        <taxon>Anaeramoeba</taxon>
    </lineage>
</organism>
<sequence length="220" mass="25709">MSSRKNKKRKEKSKEKSKKKSKTNKTEKLTKLFKKAEKFAKKTHIQDIERIDKRDHLVEKFDEFFKEYIYVVVASGFRGKTAAELLPKLEKCQGNKKKMLKHFKNKRKCEAISTVFQLKNDWENLRSSLTTVDSLKQFPLIGDVVKHHLARNIGLVTCAKPDLHLTRLAKKLKFKDVKSMVDFVASNFNYKPGTADFILWIYLSHNGEEQDCCYGGYELR</sequence>
<dbReference type="OrthoDB" id="10258046at2759"/>
<dbReference type="OMA" id="TCWQLAR"/>
<protein>
    <submittedName>
        <fullName evidence="2">Uncharacterized protein</fullName>
    </submittedName>
</protein>
<name>A0A9Q0LCP8_ANAIG</name>
<gene>
    <name evidence="2" type="ORF">M0811_10929</name>
</gene>
<feature type="region of interest" description="Disordered" evidence="1">
    <location>
        <begin position="1"/>
        <end position="28"/>
    </location>
</feature>